<protein>
    <submittedName>
        <fullName evidence="2">GIY-YIG nuclease family protein</fullName>
    </submittedName>
</protein>
<dbReference type="InterPro" id="IPR025579">
    <property type="entry name" value="DUF4357"/>
</dbReference>
<dbReference type="RefSeq" id="WP_161125032.1">
    <property type="nucleotide sequence ID" value="NZ_VYSB01000007.1"/>
</dbReference>
<dbReference type="AlphaFoldDB" id="A0A7C9NBR4"/>
<evidence type="ECO:0000313" key="2">
    <source>
        <dbReference type="EMBL" id="MYZ52119.1"/>
    </source>
</evidence>
<sequence>MKARPRTIQIYLPRGEPRGLRMAELTTSIVRVIEVPRPLLDEFTDMPEAEQVGVYFLVNDDESQDQPAVYIGQTGGVGKRLREHHKQKEFWSRALVVVSLTQNLTQTHALYLEWSGIKRANEAGRYQVENGNAGSKPHTPAPLEADCMDIFDTLRTLVATLGQPIFEPLTKGSTSTTAHDTADTFYLKSSRYDAVGEYTDEGMVVLAGSKARKTVAGSMAGTPLEHKRQGLIDEGALKLEGEFYVFQRNVLFKSPSGAAAIVRAASSNGWVAWVDQQGKTLDELKRQNT</sequence>
<feature type="domain" description="GIY-YIG" evidence="1">
    <location>
        <begin position="50"/>
        <end position="128"/>
    </location>
</feature>
<comment type="caution">
    <text evidence="2">The sequence shown here is derived from an EMBL/GenBank/DDBJ whole genome shotgun (WGS) entry which is preliminary data.</text>
</comment>
<evidence type="ECO:0000313" key="3">
    <source>
        <dbReference type="Proteomes" id="UP000481947"/>
    </source>
</evidence>
<dbReference type="InterPro" id="IPR000305">
    <property type="entry name" value="GIY-YIG_endonuc"/>
</dbReference>
<dbReference type="EMBL" id="VYSB01000007">
    <property type="protein sequence ID" value="MYZ52119.1"/>
    <property type="molecule type" value="Genomic_DNA"/>
</dbReference>
<proteinExistence type="predicted"/>
<dbReference type="CDD" id="cd10447">
    <property type="entry name" value="GIY-YIG_unchar_2"/>
    <property type="match status" value="1"/>
</dbReference>
<organism evidence="2 3">
    <name type="scientific">Malikia spinosa</name>
    <dbReference type="NCBI Taxonomy" id="86180"/>
    <lineage>
        <taxon>Bacteria</taxon>
        <taxon>Pseudomonadati</taxon>
        <taxon>Pseudomonadota</taxon>
        <taxon>Betaproteobacteria</taxon>
        <taxon>Burkholderiales</taxon>
        <taxon>Comamonadaceae</taxon>
        <taxon>Malikia</taxon>
    </lineage>
</organism>
<gene>
    <name evidence="2" type="ORF">F5985_08205</name>
</gene>
<dbReference type="Pfam" id="PF14267">
    <property type="entry name" value="DUF4357"/>
    <property type="match status" value="1"/>
</dbReference>
<dbReference type="Proteomes" id="UP000481947">
    <property type="component" value="Unassembled WGS sequence"/>
</dbReference>
<reference evidence="2 3" key="1">
    <citation type="submission" date="2019-09" db="EMBL/GenBank/DDBJ databases">
        <title>Identification of Malikia spinosa a prominent benzene-, toluene-, and ethylbenzene-degrading bacterium: enrichment, isolation and whole genome sequencing.</title>
        <authorList>
            <person name="Tancsics A."/>
            <person name="Revesz F."/>
            <person name="Kriszt B."/>
        </authorList>
    </citation>
    <scope>NUCLEOTIDE SEQUENCE [LARGE SCALE GENOMIC DNA]</scope>
    <source>
        <strain evidence="2 3">AB6</strain>
    </source>
</reference>
<dbReference type="PROSITE" id="PS50164">
    <property type="entry name" value="GIY_YIG"/>
    <property type="match status" value="1"/>
</dbReference>
<evidence type="ECO:0000259" key="1">
    <source>
        <dbReference type="PROSITE" id="PS50164"/>
    </source>
</evidence>
<accession>A0A7C9NBR4</accession>
<name>A0A7C9NBR4_9BURK</name>